<evidence type="ECO:0000256" key="9">
    <source>
        <dbReference type="ARBA" id="ARBA00023160"/>
    </source>
</evidence>
<keyword evidence="8 11" id="KW-0472">Membrane</keyword>
<dbReference type="InterPro" id="IPR002076">
    <property type="entry name" value="ELO_fam"/>
</dbReference>
<dbReference type="InterPro" id="IPR033562">
    <property type="entry name" value="PLPL"/>
</dbReference>
<evidence type="ECO:0000256" key="4">
    <source>
        <dbReference type="ARBA" id="ARBA00022692"/>
    </source>
</evidence>
<keyword evidence="2" id="KW-0444">Lipid biosynthesis</keyword>
<evidence type="ECO:0000256" key="10">
    <source>
        <dbReference type="SAM" id="MobiDB-lite"/>
    </source>
</evidence>
<feature type="region of interest" description="Disordered" evidence="10">
    <location>
        <begin position="487"/>
        <end position="509"/>
    </location>
</feature>
<dbReference type="SUPFAM" id="SSF52151">
    <property type="entry name" value="FabD/lysophospholipase-like"/>
    <property type="match status" value="1"/>
</dbReference>
<dbReference type="PANTHER" id="PTHR12406:SF7">
    <property type="entry name" value="PATATIN-LIKE PHOSPHOLIPASE DOMAIN-CONTAINING PROTEIN 4"/>
    <property type="match status" value="1"/>
</dbReference>
<sequence length="605" mass="67967">METRMPVSRIIFEMLVVYNMTQTLLNLYVFVHLVWEARAQGFPYPWGNQFSYTKEGHRLGYYIWFHYHCCQLELLDTLFVVIRKKFRKITFLHVWLRLLNMWGWFFACRYACGGDAYFPAATNAATRAVVYAFYSLSLLTERGVPLFRKARVTGVQMLQLLLCAAHAVYCLYAFWDMQIPRLVLVLYLLVMLNGLVLYTDFHFQAEGKSKTDSEPSTRKVSFAFDSSGWLYCYHFGVASWLWDHLLPEGLCPEDCDTAKYPADLTFSGSSGGALAATALSVGTDPATVFEHVLEKHPECQCNPFRMLPAVEDVLRKTLPDNAWRSCTGRMRVVLTRMSLRYPFFTAEVVNQFRSNEDLFHTLRATCHVPLVAGFGPYRYDGNCYLDGLLWPQLLVPWKGALDDFRVRVSACSMPSSDIKPPMLPIWWTVFPPSVLTLRGLFWMGYRDAGRWFTQSPHSGFDCLSCRRPVELPGSAESQVDTDASISPVAGASEAEPPSPSSSFVRSRRNRTTSRVSLAAAAAEADDSGGAPEEDRSVTWAAARGLLRRTPAQGCCLPEADAASGRRPEDLIADCMVALERDRRRVVLAAAPLCALAAAWLLGAGL</sequence>
<feature type="domain" description="PNPLA" evidence="12">
    <location>
        <begin position="228"/>
        <end position="387"/>
    </location>
</feature>
<comment type="subcellular location">
    <subcellularLocation>
        <location evidence="1">Membrane</location>
        <topology evidence="1">Multi-pass membrane protein</topology>
    </subcellularLocation>
</comment>
<dbReference type="PANTHER" id="PTHR12406">
    <property type="entry name" value="CALCIUM-INDEPENDENT PHOSPHOLIPASE A2 IPLA2 -RELATED"/>
    <property type="match status" value="1"/>
</dbReference>
<evidence type="ECO:0000313" key="13">
    <source>
        <dbReference type="EMBL" id="CAD8386005.1"/>
    </source>
</evidence>
<dbReference type="InterPro" id="IPR002641">
    <property type="entry name" value="PNPLA_dom"/>
</dbReference>
<keyword evidence="9" id="KW-0275">Fatty acid biosynthesis</keyword>
<feature type="transmembrane region" description="Helical" evidence="11">
    <location>
        <begin position="585"/>
        <end position="602"/>
    </location>
</feature>
<feature type="transmembrane region" description="Helical" evidence="11">
    <location>
        <begin position="12"/>
        <end position="35"/>
    </location>
</feature>
<keyword evidence="4 11" id="KW-0812">Transmembrane</keyword>
<evidence type="ECO:0000256" key="7">
    <source>
        <dbReference type="ARBA" id="ARBA00023098"/>
    </source>
</evidence>
<dbReference type="GO" id="GO:0019433">
    <property type="term" value="P:triglyceride catabolic process"/>
    <property type="evidence" value="ECO:0007669"/>
    <property type="project" value="TreeGrafter"/>
</dbReference>
<feature type="transmembrane region" description="Helical" evidence="11">
    <location>
        <begin position="181"/>
        <end position="201"/>
    </location>
</feature>
<reference evidence="13" key="1">
    <citation type="submission" date="2021-01" db="EMBL/GenBank/DDBJ databases">
        <authorList>
            <person name="Corre E."/>
            <person name="Pelletier E."/>
            <person name="Niang G."/>
            <person name="Scheremetjew M."/>
            <person name="Finn R."/>
            <person name="Kale V."/>
            <person name="Holt S."/>
            <person name="Cochrane G."/>
            <person name="Meng A."/>
            <person name="Brown T."/>
            <person name="Cohen L."/>
        </authorList>
    </citation>
    <scope>NUCLEOTIDE SEQUENCE</scope>
    <source>
        <strain evidence="13">Pbaha01</strain>
    </source>
</reference>
<dbReference type="GO" id="GO:0016020">
    <property type="term" value="C:membrane"/>
    <property type="evidence" value="ECO:0007669"/>
    <property type="project" value="UniProtKB-SubCell"/>
</dbReference>
<name>A0A7S0B7Z5_9DINO</name>
<evidence type="ECO:0000256" key="6">
    <source>
        <dbReference type="ARBA" id="ARBA00022989"/>
    </source>
</evidence>
<proteinExistence type="predicted"/>
<keyword evidence="5" id="KW-0276">Fatty acid metabolism</keyword>
<dbReference type="Pfam" id="PF01734">
    <property type="entry name" value="Patatin"/>
    <property type="match status" value="1"/>
</dbReference>
<feature type="transmembrane region" description="Helical" evidence="11">
    <location>
        <begin position="157"/>
        <end position="175"/>
    </location>
</feature>
<dbReference type="GO" id="GO:0006633">
    <property type="term" value="P:fatty acid biosynthetic process"/>
    <property type="evidence" value="ECO:0007669"/>
    <property type="project" value="UniProtKB-KW"/>
</dbReference>
<protein>
    <recommendedName>
        <fullName evidence="12">PNPLA domain-containing protein</fullName>
    </recommendedName>
</protein>
<feature type="compositionally biased region" description="Low complexity" evidence="10">
    <location>
        <begin position="487"/>
        <end position="504"/>
    </location>
</feature>
<keyword evidence="7" id="KW-0443">Lipid metabolism</keyword>
<evidence type="ECO:0000259" key="12">
    <source>
        <dbReference type="Pfam" id="PF01734"/>
    </source>
</evidence>
<dbReference type="AlphaFoldDB" id="A0A7S0B7Z5"/>
<gene>
    <name evidence="13" type="ORF">PBAH0796_LOCUS29693</name>
</gene>
<evidence type="ECO:0000256" key="1">
    <source>
        <dbReference type="ARBA" id="ARBA00004141"/>
    </source>
</evidence>
<evidence type="ECO:0000256" key="3">
    <source>
        <dbReference type="ARBA" id="ARBA00022679"/>
    </source>
</evidence>
<dbReference type="GO" id="GO:0005737">
    <property type="term" value="C:cytoplasm"/>
    <property type="evidence" value="ECO:0007669"/>
    <property type="project" value="TreeGrafter"/>
</dbReference>
<evidence type="ECO:0000256" key="5">
    <source>
        <dbReference type="ARBA" id="ARBA00022832"/>
    </source>
</evidence>
<organism evidence="13">
    <name type="scientific">Pyrodinium bahamense</name>
    <dbReference type="NCBI Taxonomy" id="73915"/>
    <lineage>
        <taxon>Eukaryota</taxon>
        <taxon>Sar</taxon>
        <taxon>Alveolata</taxon>
        <taxon>Dinophyceae</taxon>
        <taxon>Gonyaulacales</taxon>
        <taxon>Pyrocystaceae</taxon>
        <taxon>Pyrodinium</taxon>
    </lineage>
</organism>
<dbReference type="GO" id="GO:0055088">
    <property type="term" value="P:lipid homeostasis"/>
    <property type="evidence" value="ECO:0007669"/>
    <property type="project" value="TreeGrafter"/>
</dbReference>
<feature type="transmembrane region" description="Helical" evidence="11">
    <location>
        <begin position="94"/>
        <end position="112"/>
    </location>
</feature>
<dbReference type="Pfam" id="PF01151">
    <property type="entry name" value="ELO"/>
    <property type="match status" value="1"/>
</dbReference>
<accession>A0A7S0B7Z5</accession>
<dbReference type="GO" id="GO:0005811">
    <property type="term" value="C:lipid droplet"/>
    <property type="evidence" value="ECO:0007669"/>
    <property type="project" value="TreeGrafter"/>
</dbReference>
<dbReference type="EMBL" id="HBEG01048661">
    <property type="protein sequence ID" value="CAD8386005.1"/>
    <property type="molecule type" value="Transcribed_RNA"/>
</dbReference>
<evidence type="ECO:0000256" key="11">
    <source>
        <dbReference type="SAM" id="Phobius"/>
    </source>
</evidence>
<keyword evidence="6 11" id="KW-1133">Transmembrane helix</keyword>
<feature type="transmembrane region" description="Helical" evidence="11">
    <location>
        <begin position="425"/>
        <end position="445"/>
    </location>
</feature>
<keyword evidence="3" id="KW-0808">Transferase</keyword>
<dbReference type="GO" id="GO:0004806">
    <property type="term" value="F:triacylglycerol lipase activity"/>
    <property type="evidence" value="ECO:0007669"/>
    <property type="project" value="TreeGrafter"/>
</dbReference>
<evidence type="ECO:0000256" key="8">
    <source>
        <dbReference type="ARBA" id="ARBA00023136"/>
    </source>
</evidence>
<dbReference type="InterPro" id="IPR016035">
    <property type="entry name" value="Acyl_Trfase/lysoPLipase"/>
</dbReference>
<evidence type="ECO:0000256" key="2">
    <source>
        <dbReference type="ARBA" id="ARBA00022516"/>
    </source>
</evidence>
<dbReference type="GO" id="GO:0009922">
    <property type="term" value="F:fatty acid elongase activity"/>
    <property type="evidence" value="ECO:0007669"/>
    <property type="project" value="InterPro"/>
</dbReference>